<accession>A0A2Z6NJT6</accession>
<sequence length="142" mass="16342">MASINFTIDSVSVLNPKLNHQLHNTSLSLLQSPIFHPLLKHNRTFKLSLQRKPLTVISLHLNMTLEVEVEKGNDVDLDFEKEYEEVMELVQELQEVIGEIFQVLTKKTIFLLKDNLEQLKIQANKAKHDLTIVAKEITEEGK</sequence>
<dbReference type="AlphaFoldDB" id="A0A2Z6NJT6"/>
<dbReference type="OrthoDB" id="768548at2759"/>
<gene>
    <name evidence="2" type="ORF">TSUD_161030</name>
</gene>
<evidence type="ECO:0000256" key="1">
    <source>
        <dbReference type="SAM" id="Coils"/>
    </source>
</evidence>
<keyword evidence="1" id="KW-0175">Coiled coil</keyword>
<proteinExistence type="predicted"/>
<keyword evidence="3" id="KW-1185">Reference proteome</keyword>
<feature type="coiled-coil region" evidence="1">
    <location>
        <begin position="109"/>
        <end position="136"/>
    </location>
</feature>
<evidence type="ECO:0000313" key="2">
    <source>
        <dbReference type="EMBL" id="GAU30017.1"/>
    </source>
</evidence>
<reference evidence="3" key="1">
    <citation type="journal article" date="2017" name="Front. Plant Sci.">
        <title>Climate Clever Clovers: New Paradigm to Reduce the Environmental Footprint of Ruminants by Breeding Low Methanogenic Forages Utilizing Haplotype Variation.</title>
        <authorList>
            <person name="Kaur P."/>
            <person name="Appels R."/>
            <person name="Bayer P.E."/>
            <person name="Keeble-Gagnere G."/>
            <person name="Wang J."/>
            <person name="Hirakawa H."/>
            <person name="Shirasawa K."/>
            <person name="Vercoe P."/>
            <person name="Stefanova K."/>
            <person name="Durmic Z."/>
            <person name="Nichols P."/>
            <person name="Revell C."/>
            <person name="Isobe S.N."/>
            <person name="Edwards D."/>
            <person name="Erskine W."/>
        </authorList>
    </citation>
    <scope>NUCLEOTIDE SEQUENCE [LARGE SCALE GENOMIC DNA]</scope>
    <source>
        <strain evidence="3">cv. Daliak</strain>
    </source>
</reference>
<evidence type="ECO:0000313" key="3">
    <source>
        <dbReference type="Proteomes" id="UP000242715"/>
    </source>
</evidence>
<dbReference type="EMBL" id="DF973413">
    <property type="protein sequence ID" value="GAU30017.1"/>
    <property type="molecule type" value="Genomic_DNA"/>
</dbReference>
<dbReference type="Proteomes" id="UP000242715">
    <property type="component" value="Unassembled WGS sequence"/>
</dbReference>
<name>A0A2Z6NJT6_TRISU</name>
<protein>
    <submittedName>
        <fullName evidence="2">Uncharacterized protein</fullName>
    </submittedName>
</protein>
<organism evidence="2 3">
    <name type="scientific">Trifolium subterraneum</name>
    <name type="common">Subterranean clover</name>
    <dbReference type="NCBI Taxonomy" id="3900"/>
    <lineage>
        <taxon>Eukaryota</taxon>
        <taxon>Viridiplantae</taxon>
        <taxon>Streptophyta</taxon>
        <taxon>Embryophyta</taxon>
        <taxon>Tracheophyta</taxon>
        <taxon>Spermatophyta</taxon>
        <taxon>Magnoliopsida</taxon>
        <taxon>eudicotyledons</taxon>
        <taxon>Gunneridae</taxon>
        <taxon>Pentapetalae</taxon>
        <taxon>rosids</taxon>
        <taxon>fabids</taxon>
        <taxon>Fabales</taxon>
        <taxon>Fabaceae</taxon>
        <taxon>Papilionoideae</taxon>
        <taxon>50 kb inversion clade</taxon>
        <taxon>NPAAA clade</taxon>
        <taxon>Hologalegina</taxon>
        <taxon>IRL clade</taxon>
        <taxon>Trifolieae</taxon>
        <taxon>Trifolium</taxon>
    </lineage>
</organism>